<sequence>MAVLGQSQYVIGPMTLSRTESFGSGYYNYLDQSNNNSSSNYYYTNLNGNSTMIEKRQVFLRSYQFCRKKSLSERIKRSLVRVKRVIWLRLKSARRFRKLACFRFRCGFSYRRRRFVRLLNNNNNNHIKCNNMPRLKKEASGYRARKEGIGMGTLLSTTVPKEATNITRLALLGVENLILNKNTMTFNRGSLKNYEMAKKGTSIFSDNSIQ</sequence>
<accession>A0A7J6EXI1</accession>
<evidence type="ECO:0000313" key="1">
    <source>
        <dbReference type="EMBL" id="KAF4363132.1"/>
    </source>
</evidence>
<name>A0A7J6EXI1_CANSA</name>
<evidence type="ECO:0000313" key="2">
    <source>
        <dbReference type="Proteomes" id="UP000583929"/>
    </source>
</evidence>
<dbReference type="EMBL" id="JAATIQ010000302">
    <property type="protein sequence ID" value="KAF4363132.1"/>
    <property type="molecule type" value="Genomic_DNA"/>
</dbReference>
<protein>
    <submittedName>
        <fullName evidence="1">Uncharacterized protein</fullName>
    </submittedName>
</protein>
<reference evidence="1 2" key="1">
    <citation type="journal article" date="2020" name="bioRxiv">
        <title>Sequence and annotation of 42 cannabis genomes reveals extensive copy number variation in cannabinoid synthesis and pathogen resistance genes.</title>
        <authorList>
            <person name="Mckernan K.J."/>
            <person name="Helbert Y."/>
            <person name="Kane L.T."/>
            <person name="Ebling H."/>
            <person name="Zhang L."/>
            <person name="Liu B."/>
            <person name="Eaton Z."/>
            <person name="Mclaughlin S."/>
            <person name="Kingan S."/>
            <person name="Baybayan P."/>
            <person name="Concepcion G."/>
            <person name="Jordan M."/>
            <person name="Riva A."/>
            <person name="Barbazuk W."/>
            <person name="Harkins T."/>
        </authorList>
    </citation>
    <scope>NUCLEOTIDE SEQUENCE [LARGE SCALE GENOMIC DNA]</scope>
    <source>
        <strain evidence="2">cv. Jamaican Lion 4</strain>
        <tissue evidence="1">Leaf</tissue>
    </source>
</reference>
<gene>
    <name evidence="1" type="ORF">G4B88_029650</name>
</gene>
<keyword evidence="2" id="KW-1185">Reference proteome</keyword>
<organism evidence="1 2">
    <name type="scientific">Cannabis sativa</name>
    <name type="common">Hemp</name>
    <name type="synonym">Marijuana</name>
    <dbReference type="NCBI Taxonomy" id="3483"/>
    <lineage>
        <taxon>Eukaryota</taxon>
        <taxon>Viridiplantae</taxon>
        <taxon>Streptophyta</taxon>
        <taxon>Embryophyta</taxon>
        <taxon>Tracheophyta</taxon>
        <taxon>Spermatophyta</taxon>
        <taxon>Magnoliopsida</taxon>
        <taxon>eudicotyledons</taxon>
        <taxon>Gunneridae</taxon>
        <taxon>Pentapetalae</taxon>
        <taxon>rosids</taxon>
        <taxon>fabids</taxon>
        <taxon>Rosales</taxon>
        <taxon>Cannabaceae</taxon>
        <taxon>Cannabis</taxon>
    </lineage>
</organism>
<comment type="caution">
    <text evidence="1">The sequence shown here is derived from an EMBL/GenBank/DDBJ whole genome shotgun (WGS) entry which is preliminary data.</text>
</comment>
<dbReference type="Proteomes" id="UP000583929">
    <property type="component" value="Unassembled WGS sequence"/>
</dbReference>
<proteinExistence type="predicted"/>
<dbReference type="AlphaFoldDB" id="A0A7J6EXI1"/>